<gene>
    <name evidence="2" type="ORF">FB45DRAFT_920009</name>
</gene>
<dbReference type="AlphaFoldDB" id="A0AAD7BSC5"/>
<dbReference type="EMBL" id="JARKIF010000010">
    <property type="protein sequence ID" value="KAJ7629117.1"/>
    <property type="molecule type" value="Genomic_DNA"/>
</dbReference>
<comment type="caution">
    <text evidence="2">The sequence shown here is derived from an EMBL/GenBank/DDBJ whole genome shotgun (WGS) entry which is preliminary data.</text>
</comment>
<keyword evidence="1" id="KW-1133">Transmembrane helix</keyword>
<organism evidence="2 3">
    <name type="scientific">Roridomyces roridus</name>
    <dbReference type="NCBI Taxonomy" id="1738132"/>
    <lineage>
        <taxon>Eukaryota</taxon>
        <taxon>Fungi</taxon>
        <taxon>Dikarya</taxon>
        <taxon>Basidiomycota</taxon>
        <taxon>Agaricomycotina</taxon>
        <taxon>Agaricomycetes</taxon>
        <taxon>Agaricomycetidae</taxon>
        <taxon>Agaricales</taxon>
        <taxon>Marasmiineae</taxon>
        <taxon>Mycenaceae</taxon>
        <taxon>Roridomyces</taxon>
    </lineage>
</organism>
<keyword evidence="1" id="KW-0472">Membrane</keyword>
<feature type="transmembrane region" description="Helical" evidence="1">
    <location>
        <begin position="6"/>
        <end position="24"/>
    </location>
</feature>
<evidence type="ECO:0000256" key="1">
    <source>
        <dbReference type="SAM" id="Phobius"/>
    </source>
</evidence>
<proteinExistence type="predicted"/>
<evidence type="ECO:0000313" key="3">
    <source>
        <dbReference type="Proteomes" id="UP001221142"/>
    </source>
</evidence>
<keyword evidence="3" id="KW-1185">Reference proteome</keyword>
<reference evidence="2" key="1">
    <citation type="submission" date="2023-03" db="EMBL/GenBank/DDBJ databases">
        <title>Massive genome expansion in bonnet fungi (Mycena s.s.) driven by repeated elements and novel gene families across ecological guilds.</title>
        <authorList>
            <consortium name="Lawrence Berkeley National Laboratory"/>
            <person name="Harder C.B."/>
            <person name="Miyauchi S."/>
            <person name="Viragh M."/>
            <person name="Kuo A."/>
            <person name="Thoen E."/>
            <person name="Andreopoulos B."/>
            <person name="Lu D."/>
            <person name="Skrede I."/>
            <person name="Drula E."/>
            <person name="Henrissat B."/>
            <person name="Morin E."/>
            <person name="Kohler A."/>
            <person name="Barry K."/>
            <person name="LaButti K."/>
            <person name="Morin E."/>
            <person name="Salamov A."/>
            <person name="Lipzen A."/>
            <person name="Mereny Z."/>
            <person name="Hegedus B."/>
            <person name="Baldrian P."/>
            <person name="Stursova M."/>
            <person name="Weitz H."/>
            <person name="Taylor A."/>
            <person name="Grigoriev I.V."/>
            <person name="Nagy L.G."/>
            <person name="Martin F."/>
            <person name="Kauserud H."/>
        </authorList>
    </citation>
    <scope>NUCLEOTIDE SEQUENCE</scope>
    <source>
        <strain evidence="2">9284</strain>
    </source>
</reference>
<dbReference type="Proteomes" id="UP001221142">
    <property type="component" value="Unassembled WGS sequence"/>
</dbReference>
<accession>A0AAD7BSC5</accession>
<evidence type="ECO:0000313" key="2">
    <source>
        <dbReference type="EMBL" id="KAJ7629117.1"/>
    </source>
</evidence>
<sequence>MQGSVFYAGLAILGLIGFGLVMRARGGLRNQDPSNRPIVLLRETTAEEKKKPLLYHAYLSDAGRAILVAANDNSAGVGWSGIMVRMSGVQRCFSTDDWIYSRWPCMDASQAQLRNR</sequence>
<keyword evidence="1" id="KW-0812">Transmembrane</keyword>
<protein>
    <submittedName>
        <fullName evidence="2">Uncharacterized protein</fullName>
    </submittedName>
</protein>
<name>A0AAD7BSC5_9AGAR</name>